<dbReference type="CDD" id="cd01299">
    <property type="entry name" value="Met_dep_hydrolase_A"/>
    <property type="match status" value="1"/>
</dbReference>
<dbReference type="Proteomes" id="UP001230908">
    <property type="component" value="Unassembled WGS sequence"/>
</dbReference>
<organism evidence="2 3">
    <name type="scientific">Phytohabitans maris</name>
    <dbReference type="NCBI Taxonomy" id="3071409"/>
    <lineage>
        <taxon>Bacteria</taxon>
        <taxon>Bacillati</taxon>
        <taxon>Actinomycetota</taxon>
        <taxon>Actinomycetes</taxon>
        <taxon>Micromonosporales</taxon>
        <taxon>Micromonosporaceae</taxon>
    </lineage>
</organism>
<dbReference type="PANTHER" id="PTHR43135:SF3">
    <property type="entry name" value="ALPHA-D-RIBOSE 1-METHYLPHOSPHONATE 5-TRIPHOSPHATE DIPHOSPHATASE"/>
    <property type="match status" value="1"/>
</dbReference>
<gene>
    <name evidence="2" type="ORF">RB614_27550</name>
</gene>
<dbReference type="Gene3D" id="3.20.20.140">
    <property type="entry name" value="Metal-dependent hydrolases"/>
    <property type="match status" value="1"/>
</dbReference>
<dbReference type="Pfam" id="PF01979">
    <property type="entry name" value="Amidohydro_1"/>
    <property type="match status" value="1"/>
</dbReference>
<dbReference type="InterPro" id="IPR011059">
    <property type="entry name" value="Metal-dep_hydrolase_composite"/>
</dbReference>
<reference evidence="2 3" key="1">
    <citation type="submission" date="2023-08" db="EMBL/GenBank/DDBJ databases">
        <title>Phytohabitans sansha sp. nov., isolated from marine sediment.</title>
        <authorList>
            <person name="Zhao Y."/>
            <person name="Yi K."/>
        </authorList>
    </citation>
    <scope>NUCLEOTIDE SEQUENCE [LARGE SCALE GENOMIC DNA]</scope>
    <source>
        <strain evidence="2 3">ZYX-F-186</strain>
    </source>
</reference>
<dbReference type="PANTHER" id="PTHR43135">
    <property type="entry name" value="ALPHA-D-RIBOSE 1-METHYLPHOSPHONATE 5-TRIPHOSPHATE DIPHOSPHATASE"/>
    <property type="match status" value="1"/>
</dbReference>
<dbReference type="InterPro" id="IPR057744">
    <property type="entry name" value="OTAase-like"/>
</dbReference>
<proteinExistence type="predicted"/>
<dbReference type="InterPro" id="IPR006680">
    <property type="entry name" value="Amidohydro-rel"/>
</dbReference>
<comment type="caution">
    <text evidence="2">The sequence shown here is derived from an EMBL/GenBank/DDBJ whole genome shotgun (WGS) entry which is preliminary data.</text>
</comment>
<dbReference type="RefSeq" id="WP_308715558.1">
    <property type="nucleotide sequence ID" value="NZ_JAVHUY010000029.1"/>
</dbReference>
<evidence type="ECO:0000259" key="1">
    <source>
        <dbReference type="Pfam" id="PF01979"/>
    </source>
</evidence>
<protein>
    <submittedName>
        <fullName evidence="2">Amidohydrolase family protein</fullName>
    </submittedName>
</protein>
<feature type="domain" description="Amidohydrolase-related" evidence="1">
    <location>
        <begin position="51"/>
        <end position="396"/>
    </location>
</feature>
<dbReference type="Gene3D" id="2.30.40.10">
    <property type="entry name" value="Urease, subunit C, domain 1"/>
    <property type="match status" value="1"/>
</dbReference>
<evidence type="ECO:0000313" key="2">
    <source>
        <dbReference type="EMBL" id="MDQ7908288.1"/>
    </source>
</evidence>
<keyword evidence="3" id="KW-1185">Reference proteome</keyword>
<name>A0ABU0ZMV4_9ACTN</name>
<accession>A0ABU0ZMV4</accession>
<sequence length="407" mass="42315">MARVVFAGGQVFDGTGAAPAPADVAVEAGRIVAVGTGLDGDEVVDCAGRAVLPGLFDCHVHLIVGPYDQAAQLHEPFSIQFYRAALNMRTTLGVGITTVRDACGADLGVKEAQRRGMIPGPRVHVSIGQVSQTGGQGDHWEPSGCCPTGVFTPHPGRPACVVDGPDAVRVKVRELIRAGADVIKVATSGGVVSPARANPLLGHFRDAEIAVMVEEATAAGISVMSHARSTEGIKVAVRNGVRSIEHGDLLDDEAIDLMLARGTWLVPTLMANSGVLTAAAHGISYPEHMLEKARVLHESQTRSVRRAIAAGIRIAFGTDSGVTAHGRNLEELGLLVDCGMTPAQALRSATRSAAELMGLDADLGTVEPGKRADLVVVDGDPLDVATLADRIVSVHQDGKLVHSGQRG</sequence>
<dbReference type="EMBL" id="JAVHUY010000029">
    <property type="protein sequence ID" value="MDQ7908288.1"/>
    <property type="molecule type" value="Genomic_DNA"/>
</dbReference>
<dbReference type="SUPFAM" id="SSF51556">
    <property type="entry name" value="Metallo-dependent hydrolases"/>
    <property type="match status" value="1"/>
</dbReference>
<dbReference type="SUPFAM" id="SSF51338">
    <property type="entry name" value="Composite domain of metallo-dependent hydrolases"/>
    <property type="match status" value="1"/>
</dbReference>
<dbReference type="InterPro" id="IPR032466">
    <property type="entry name" value="Metal_Hydrolase"/>
</dbReference>
<evidence type="ECO:0000313" key="3">
    <source>
        <dbReference type="Proteomes" id="UP001230908"/>
    </source>
</evidence>
<dbReference type="InterPro" id="IPR051781">
    <property type="entry name" value="Metallo-dep_Hydrolase"/>
</dbReference>